<protein>
    <recommendedName>
        <fullName evidence="3">Efflux RND transporter periplasmic adaptor subunit</fullName>
    </recommendedName>
</protein>
<proteinExistence type="predicted"/>
<reference evidence="1" key="1">
    <citation type="submission" date="2022-07" db="EMBL/GenBank/DDBJ databases">
        <title>Isolation, identification, and degradation of a PFOSA degrading strain from sewage treatment plant.</title>
        <authorList>
            <person name="Zhang L."/>
            <person name="Huo Y."/>
        </authorList>
    </citation>
    <scope>NUCLEOTIDE SEQUENCE</scope>
    <source>
        <strain evidence="1">C1</strain>
    </source>
</reference>
<dbReference type="Proteomes" id="UP001059844">
    <property type="component" value="Chromosome"/>
</dbReference>
<evidence type="ECO:0000313" key="2">
    <source>
        <dbReference type="Proteomes" id="UP001059844"/>
    </source>
</evidence>
<dbReference type="RefSeq" id="WP_256551691.1">
    <property type="nucleotide sequence ID" value="NZ_CP101751.1"/>
</dbReference>
<evidence type="ECO:0008006" key="3">
    <source>
        <dbReference type="Google" id="ProtNLM"/>
    </source>
</evidence>
<gene>
    <name evidence="1" type="ORF">NOX80_02115</name>
</gene>
<name>A0ABY5IUM2_9FLAO</name>
<organism evidence="1 2">
    <name type="scientific">Flavobacterium cerinum</name>
    <dbReference type="NCBI Taxonomy" id="2502784"/>
    <lineage>
        <taxon>Bacteria</taxon>
        <taxon>Pseudomonadati</taxon>
        <taxon>Bacteroidota</taxon>
        <taxon>Flavobacteriia</taxon>
        <taxon>Flavobacteriales</taxon>
        <taxon>Flavobacteriaceae</taxon>
        <taxon>Flavobacterium</taxon>
    </lineage>
</organism>
<dbReference type="EMBL" id="CP101751">
    <property type="protein sequence ID" value="UUC46010.1"/>
    <property type="molecule type" value="Genomic_DNA"/>
</dbReference>
<accession>A0ABY5IUM2</accession>
<keyword evidence="2" id="KW-1185">Reference proteome</keyword>
<evidence type="ECO:0000313" key="1">
    <source>
        <dbReference type="EMBL" id="UUC46010.1"/>
    </source>
</evidence>
<sequence length="55" mass="6265">MPKIFYFFPFLVLSVLIVAICHDQDQKKKIAEKEPDIVNVTGTDSNSNTRKLIKA</sequence>